<comment type="caution">
    <text evidence="2">The sequence shown here is derived from an EMBL/GenBank/DDBJ whole genome shotgun (WGS) entry which is preliminary data.</text>
</comment>
<organism evidence="2 3">
    <name type="scientific">Mucilaginibacter gynuensis</name>
    <dbReference type="NCBI Taxonomy" id="1302236"/>
    <lineage>
        <taxon>Bacteria</taxon>
        <taxon>Pseudomonadati</taxon>
        <taxon>Bacteroidota</taxon>
        <taxon>Sphingobacteriia</taxon>
        <taxon>Sphingobacteriales</taxon>
        <taxon>Sphingobacteriaceae</taxon>
        <taxon>Mucilaginibacter</taxon>
    </lineage>
</organism>
<dbReference type="Gene3D" id="2.120.10.30">
    <property type="entry name" value="TolB, C-terminal domain"/>
    <property type="match status" value="1"/>
</dbReference>
<keyword evidence="1" id="KW-0732">Signal</keyword>
<dbReference type="RefSeq" id="WP_345209035.1">
    <property type="nucleotide sequence ID" value="NZ_BAABFT010000001.1"/>
</dbReference>
<reference evidence="3" key="1">
    <citation type="journal article" date="2019" name="Int. J. Syst. Evol. Microbiol.">
        <title>The Global Catalogue of Microorganisms (GCM) 10K type strain sequencing project: providing services to taxonomists for standard genome sequencing and annotation.</title>
        <authorList>
            <consortium name="The Broad Institute Genomics Platform"/>
            <consortium name="The Broad Institute Genome Sequencing Center for Infectious Disease"/>
            <person name="Wu L."/>
            <person name="Ma J."/>
        </authorList>
    </citation>
    <scope>NUCLEOTIDE SEQUENCE [LARGE SCALE GENOMIC DNA]</scope>
    <source>
        <strain evidence="3">JCM 17705</strain>
    </source>
</reference>
<name>A0ABP8FN80_9SPHI</name>
<evidence type="ECO:0008006" key="4">
    <source>
        <dbReference type="Google" id="ProtNLM"/>
    </source>
</evidence>
<dbReference type="InterPro" id="IPR011042">
    <property type="entry name" value="6-blade_b-propeller_TolB-like"/>
</dbReference>
<evidence type="ECO:0000256" key="1">
    <source>
        <dbReference type="SAM" id="SignalP"/>
    </source>
</evidence>
<dbReference type="Proteomes" id="UP001500582">
    <property type="component" value="Unassembled WGS sequence"/>
</dbReference>
<accession>A0ABP8FN80</accession>
<proteinExistence type="predicted"/>
<dbReference type="SUPFAM" id="SSF69304">
    <property type="entry name" value="Tricorn protease N-terminal domain"/>
    <property type="match status" value="1"/>
</dbReference>
<dbReference type="EMBL" id="BAABFT010000001">
    <property type="protein sequence ID" value="GAA4307656.1"/>
    <property type="molecule type" value="Genomic_DNA"/>
</dbReference>
<feature type="signal peptide" evidence="1">
    <location>
        <begin position="1"/>
        <end position="33"/>
    </location>
</feature>
<dbReference type="PANTHER" id="PTHR36842">
    <property type="entry name" value="PROTEIN TOLB HOMOLOG"/>
    <property type="match status" value="1"/>
</dbReference>
<keyword evidence="3" id="KW-1185">Reference proteome</keyword>
<feature type="chain" id="PRO_5047203760" description="WD40 repeat protein" evidence="1">
    <location>
        <begin position="34"/>
        <end position="946"/>
    </location>
</feature>
<gene>
    <name evidence="2" type="ORF">GCM10023149_01260</name>
</gene>
<evidence type="ECO:0000313" key="3">
    <source>
        <dbReference type="Proteomes" id="UP001500582"/>
    </source>
</evidence>
<protein>
    <recommendedName>
        <fullName evidence="4">WD40 repeat protein</fullName>
    </recommendedName>
</protein>
<dbReference type="PANTHER" id="PTHR36842:SF1">
    <property type="entry name" value="PROTEIN TOLB"/>
    <property type="match status" value="1"/>
</dbReference>
<sequence>MLKLSYTCLFSKNAPGALLLTCILISLSTQSRAQQFGGNPPSVEWKQVDSKAARVIFPAGMDSVGLRVANIINQMDKVIEPTIGNKHRQVSILLQNQTTTTNGYVGLAPFRSEFYLTPQQNSFELGSIHWPELLSIHEFRHVQQYNNFNVGLSRVLRIFFGDGGQALGNELSVPNWFYEGDAVFNETHVSSQGRGRLPYFFNSYRALWQADRNYSWMKLRNGSYIDYIPDHYPMGYMLVAYGREKYGADFWRKVTHDAAAYKGLFYPFQKAVKRYSGVSYAQFRTDALNYFKQQFPAQTIAPLAKGHFVANQEFPVYADDSTLIYLKSSYDHIPAFVIKKGEQEKKITSRGLVADDYFDYSNGKIVYSGYRPDARWGYRNYSEIRVLDIATGKEKNITSRSKYFSPSFSADGSKIVAVDVATSGKSELHIVNTADGKRIANIPNSKNLFYTYPKFYKESSIITAVRTPEGKMTIAQVDVKTGESKYLLSLSYQPIGYLTIRGDTVYFSATTGSNDNLYALSISDQKLFSVKLPGGDTNIGHYQAAVSNNKITWVHFTVNGFRLNETDKGNTKLTELADKALPVGLSNFNISALQKDSATNLLASVADKPLPVKNYNKAYNLFNFHSLIPDISDPNYRIALRGENVLNTFQSELSFNYNNNEGYKQFGFDAVYGALYPYISAGADYIIDRRRYYRGNNVYWTETDLHGGLQIPFNFSGGKQITGLSIGSDIYFTNTSYRNGYGNLDRRYAYLNNYINFSTHIQQARKNLFPRFGQSFSFIYKSAINLNANQFLALGTFYFPGLSANHNLIVTAAHQEKGQNNVIGFSNNFAFSRGYEAENLYKMNKVGVNYHFPIAYPDAGVANTVYLLRLRGNVFYEYTHASDFYVDGSKFKANFRSVGGAVFFDTKFFNQESISFGIRYSHLLDRDLFGGSGSNRIELVLPVSIF</sequence>
<evidence type="ECO:0000313" key="2">
    <source>
        <dbReference type="EMBL" id="GAA4307656.1"/>
    </source>
</evidence>